<feature type="compositionally biased region" description="Basic and acidic residues" evidence="1">
    <location>
        <begin position="1"/>
        <end position="26"/>
    </location>
</feature>
<dbReference type="CDD" id="cd23794">
    <property type="entry name" value="UBCc_UBE2F_UBE2M"/>
    <property type="match status" value="1"/>
</dbReference>
<dbReference type="PROSITE" id="PS50127">
    <property type="entry name" value="UBC_2"/>
    <property type="match status" value="1"/>
</dbReference>
<dbReference type="PANTHER" id="PTHR24067">
    <property type="entry name" value="UBIQUITIN-CONJUGATING ENZYME E2"/>
    <property type="match status" value="1"/>
</dbReference>
<dbReference type="OMA" id="FHPNIEG"/>
<dbReference type="EMBL" id="LJSK01000029">
    <property type="protein sequence ID" value="KPI89185.1"/>
    <property type="molecule type" value="Genomic_DNA"/>
</dbReference>
<proteinExistence type="predicted"/>
<gene>
    <name evidence="3" type="ORF">ABL78_1677</name>
</gene>
<dbReference type="InterPro" id="IPR000608">
    <property type="entry name" value="UBC"/>
</dbReference>
<dbReference type="SMART" id="SM00212">
    <property type="entry name" value="UBCc"/>
    <property type="match status" value="1"/>
</dbReference>
<dbReference type="InterPro" id="IPR016135">
    <property type="entry name" value="UBQ-conjugating_enzyme/RWD"/>
</dbReference>
<evidence type="ECO:0000256" key="1">
    <source>
        <dbReference type="SAM" id="MobiDB-lite"/>
    </source>
</evidence>
<evidence type="ECO:0000259" key="2">
    <source>
        <dbReference type="PROSITE" id="PS50127"/>
    </source>
</evidence>
<feature type="domain" description="UBC core" evidence="2">
    <location>
        <begin position="35"/>
        <end position="191"/>
    </location>
</feature>
<sequence>MSLARLTKERKQRLQEQQHGEAEPSAKAHSTAAFVSSINAAQSRLRGDMQKLDGVTSVVTVDPMDSYVIHVTHRPQRGIWQGGTFTFRLVFSDDFPFSGPKVRYCGPKRIFHPNIEGDDNKEDWGVCLGLQTEWLPSCTLKDMVVAIEMLFVMPNYDDPLPGVAKTAAQILKDDPSRFTAIAKRWMGGNYGI</sequence>
<name>A0A0N1IA93_LEPSE</name>
<dbReference type="OrthoDB" id="10249039at2759"/>
<evidence type="ECO:0000313" key="4">
    <source>
        <dbReference type="Proteomes" id="UP000038009"/>
    </source>
</evidence>
<reference evidence="3 4" key="1">
    <citation type="journal article" date="2015" name="PLoS Pathog.">
        <title>Leptomonas seymouri: Adaptations to the Dixenous Life Cycle Analyzed by Genome Sequencing, Transcriptome Profiling and Co-infection with Leishmania donovani.</title>
        <authorList>
            <person name="Kraeva N."/>
            <person name="Butenko A."/>
            <person name="Hlavacova J."/>
            <person name="Kostygov A."/>
            <person name="Myskova J."/>
            <person name="Grybchuk D."/>
            <person name="Lestinova T."/>
            <person name="Votypka J."/>
            <person name="Volf P."/>
            <person name="Opperdoes F."/>
            <person name="Flegontov P."/>
            <person name="Lukes J."/>
            <person name="Yurchenko V."/>
        </authorList>
    </citation>
    <scope>NUCLEOTIDE SEQUENCE [LARGE SCALE GENOMIC DNA]</scope>
    <source>
        <strain evidence="3 4">ATCC 30220</strain>
    </source>
</reference>
<protein>
    <submittedName>
        <fullName evidence="3">Putative ubiquitin-conjugating enzyme e2</fullName>
    </submittedName>
</protein>
<dbReference type="Pfam" id="PF00179">
    <property type="entry name" value="UQ_con"/>
    <property type="match status" value="1"/>
</dbReference>
<dbReference type="SUPFAM" id="SSF54495">
    <property type="entry name" value="UBC-like"/>
    <property type="match status" value="1"/>
</dbReference>
<dbReference type="AlphaFoldDB" id="A0A0N1IA93"/>
<organism evidence="3 4">
    <name type="scientific">Leptomonas seymouri</name>
    <dbReference type="NCBI Taxonomy" id="5684"/>
    <lineage>
        <taxon>Eukaryota</taxon>
        <taxon>Discoba</taxon>
        <taxon>Euglenozoa</taxon>
        <taxon>Kinetoplastea</taxon>
        <taxon>Metakinetoplastina</taxon>
        <taxon>Trypanosomatida</taxon>
        <taxon>Trypanosomatidae</taxon>
        <taxon>Leishmaniinae</taxon>
        <taxon>Leptomonas</taxon>
    </lineage>
</organism>
<feature type="region of interest" description="Disordered" evidence="1">
    <location>
        <begin position="1"/>
        <end position="31"/>
    </location>
</feature>
<comment type="caution">
    <text evidence="3">The sequence shown here is derived from an EMBL/GenBank/DDBJ whole genome shotgun (WGS) entry which is preliminary data.</text>
</comment>
<dbReference type="InterPro" id="IPR050113">
    <property type="entry name" value="Ub_conjugating_enzyme"/>
</dbReference>
<dbReference type="Proteomes" id="UP000038009">
    <property type="component" value="Unassembled WGS sequence"/>
</dbReference>
<dbReference type="VEuPathDB" id="TriTrypDB:Lsey_0029_0050"/>
<evidence type="ECO:0000313" key="3">
    <source>
        <dbReference type="EMBL" id="KPI89185.1"/>
    </source>
</evidence>
<dbReference type="Gene3D" id="3.10.110.10">
    <property type="entry name" value="Ubiquitin Conjugating Enzyme"/>
    <property type="match status" value="1"/>
</dbReference>
<accession>A0A0N1IA93</accession>
<keyword evidence="4" id="KW-1185">Reference proteome</keyword>